<proteinExistence type="inferred from homology"/>
<sequence>MLCNMKYLSGSAGETEKIGYNLASQAEGGEVYLLYGDLGAGKTTFMHGFINYFLPQKRVLSPTFIIVRHYEIHHELIKNLFHIDLYRLANTKEIKDVGIPEMLNKPDTVVAVEWAEKIEDLKPDKRTEVYIKVKEKSQRQIEVISY</sequence>
<dbReference type="NCBIfam" id="TIGR00150">
    <property type="entry name" value="T6A_YjeE"/>
    <property type="match status" value="1"/>
</dbReference>
<evidence type="ECO:0000256" key="9">
    <source>
        <dbReference type="ARBA" id="ARBA00022842"/>
    </source>
</evidence>
<dbReference type="InterPro" id="IPR003442">
    <property type="entry name" value="T6A_TsaE"/>
</dbReference>
<keyword evidence="5" id="KW-0819">tRNA processing</keyword>
<keyword evidence="4" id="KW-0963">Cytoplasm</keyword>
<dbReference type="PANTHER" id="PTHR33540">
    <property type="entry name" value="TRNA THREONYLCARBAMOYLADENOSINE BIOSYNTHESIS PROTEIN TSAE"/>
    <property type="match status" value="1"/>
</dbReference>
<keyword evidence="9" id="KW-0460">Magnesium</keyword>
<keyword evidence="6" id="KW-0479">Metal-binding</keyword>
<keyword evidence="11" id="KW-0808">Transferase</keyword>
<evidence type="ECO:0000313" key="12">
    <source>
        <dbReference type="Proteomes" id="UP000230707"/>
    </source>
</evidence>
<dbReference type="GO" id="GO:0005737">
    <property type="term" value="C:cytoplasm"/>
    <property type="evidence" value="ECO:0007669"/>
    <property type="project" value="UniProtKB-SubCell"/>
</dbReference>
<dbReference type="GO" id="GO:0005524">
    <property type="term" value="F:ATP binding"/>
    <property type="evidence" value="ECO:0007669"/>
    <property type="project" value="UniProtKB-KW"/>
</dbReference>
<dbReference type="SUPFAM" id="SSF52540">
    <property type="entry name" value="P-loop containing nucleoside triphosphate hydrolases"/>
    <property type="match status" value="1"/>
</dbReference>
<evidence type="ECO:0000256" key="1">
    <source>
        <dbReference type="ARBA" id="ARBA00004496"/>
    </source>
</evidence>
<evidence type="ECO:0000256" key="5">
    <source>
        <dbReference type="ARBA" id="ARBA00022694"/>
    </source>
</evidence>
<dbReference type="GO" id="GO:0016740">
    <property type="term" value="F:transferase activity"/>
    <property type="evidence" value="ECO:0007669"/>
    <property type="project" value="UniProtKB-KW"/>
</dbReference>
<evidence type="ECO:0000256" key="10">
    <source>
        <dbReference type="ARBA" id="ARBA00032441"/>
    </source>
</evidence>
<accession>A0A2H0NHY2</accession>
<dbReference type="GO" id="GO:0046872">
    <property type="term" value="F:metal ion binding"/>
    <property type="evidence" value="ECO:0007669"/>
    <property type="project" value="UniProtKB-KW"/>
</dbReference>
<organism evidence="11 12">
    <name type="scientific">Candidatus Gottesmanbacteria bacterium CG11_big_fil_rev_8_21_14_0_20_37_11</name>
    <dbReference type="NCBI Taxonomy" id="1974575"/>
    <lineage>
        <taxon>Bacteria</taxon>
        <taxon>Candidatus Gottesmaniibacteriota</taxon>
    </lineage>
</organism>
<protein>
    <recommendedName>
        <fullName evidence="3">tRNA threonylcarbamoyladenosine biosynthesis protein TsaE</fullName>
    </recommendedName>
    <alternativeName>
        <fullName evidence="10">t(6)A37 threonylcarbamoyladenosine biosynthesis protein TsaE</fullName>
    </alternativeName>
</protein>
<evidence type="ECO:0000313" key="11">
    <source>
        <dbReference type="EMBL" id="PIR08473.1"/>
    </source>
</evidence>
<dbReference type="GO" id="GO:0002949">
    <property type="term" value="P:tRNA threonylcarbamoyladenosine modification"/>
    <property type="evidence" value="ECO:0007669"/>
    <property type="project" value="InterPro"/>
</dbReference>
<dbReference type="Proteomes" id="UP000230707">
    <property type="component" value="Unassembled WGS sequence"/>
</dbReference>
<keyword evidence="7" id="KW-0547">Nucleotide-binding</keyword>
<dbReference type="Gene3D" id="3.40.50.300">
    <property type="entry name" value="P-loop containing nucleotide triphosphate hydrolases"/>
    <property type="match status" value="1"/>
</dbReference>
<dbReference type="Pfam" id="PF02367">
    <property type="entry name" value="TsaE"/>
    <property type="match status" value="1"/>
</dbReference>
<gene>
    <name evidence="11" type="ORF">COV53_02880</name>
</gene>
<name>A0A2H0NHY2_9BACT</name>
<keyword evidence="8" id="KW-0067">ATP-binding</keyword>
<dbReference type="AlphaFoldDB" id="A0A2H0NHY2"/>
<evidence type="ECO:0000256" key="8">
    <source>
        <dbReference type="ARBA" id="ARBA00022840"/>
    </source>
</evidence>
<comment type="similarity">
    <text evidence="2">Belongs to the TsaE family.</text>
</comment>
<comment type="subcellular location">
    <subcellularLocation>
        <location evidence="1">Cytoplasm</location>
    </subcellularLocation>
</comment>
<reference evidence="11 12" key="1">
    <citation type="submission" date="2017-09" db="EMBL/GenBank/DDBJ databases">
        <title>Depth-based differentiation of microbial function through sediment-hosted aquifers and enrichment of novel symbionts in the deep terrestrial subsurface.</title>
        <authorList>
            <person name="Probst A.J."/>
            <person name="Ladd B."/>
            <person name="Jarett J.K."/>
            <person name="Geller-Mcgrath D.E."/>
            <person name="Sieber C.M."/>
            <person name="Emerson J.B."/>
            <person name="Anantharaman K."/>
            <person name="Thomas B.C."/>
            <person name="Malmstrom R."/>
            <person name="Stieglmeier M."/>
            <person name="Klingl A."/>
            <person name="Woyke T."/>
            <person name="Ryan C.M."/>
            <person name="Banfield J.F."/>
        </authorList>
    </citation>
    <scope>NUCLEOTIDE SEQUENCE [LARGE SCALE GENOMIC DNA]</scope>
    <source>
        <strain evidence="11">CG11_big_fil_rev_8_21_14_0_20_37_11</strain>
    </source>
</reference>
<dbReference type="EMBL" id="PCWS01000065">
    <property type="protein sequence ID" value="PIR08473.1"/>
    <property type="molecule type" value="Genomic_DNA"/>
</dbReference>
<comment type="caution">
    <text evidence="11">The sequence shown here is derived from an EMBL/GenBank/DDBJ whole genome shotgun (WGS) entry which is preliminary data.</text>
</comment>
<evidence type="ECO:0000256" key="7">
    <source>
        <dbReference type="ARBA" id="ARBA00022741"/>
    </source>
</evidence>
<evidence type="ECO:0000256" key="6">
    <source>
        <dbReference type="ARBA" id="ARBA00022723"/>
    </source>
</evidence>
<dbReference type="InterPro" id="IPR027417">
    <property type="entry name" value="P-loop_NTPase"/>
</dbReference>
<dbReference type="PANTHER" id="PTHR33540:SF2">
    <property type="entry name" value="TRNA THREONYLCARBAMOYLADENOSINE BIOSYNTHESIS PROTEIN TSAE"/>
    <property type="match status" value="1"/>
</dbReference>
<evidence type="ECO:0000256" key="4">
    <source>
        <dbReference type="ARBA" id="ARBA00022490"/>
    </source>
</evidence>
<evidence type="ECO:0000256" key="3">
    <source>
        <dbReference type="ARBA" id="ARBA00019010"/>
    </source>
</evidence>
<evidence type="ECO:0000256" key="2">
    <source>
        <dbReference type="ARBA" id="ARBA00007599"/>
    </source>
</evidence>